<keyword evidence="3" id="KW-1185">Reference proteome</keyword>
<keyword evidence="1" id="KW-0472">Membrane</keyword>
<dbReference type="SUPFAM" id="SSF54523">
    <property type="entry name" value="Pili subunits"/>
    <property type="match status" value="1"/>
</dbReference>
<gene>
    <name evidence="2" type="ORF">HGP28_17770</name>
</gene>
<name>A0A7X8YIJ9_9VIBR</name>
<evidence type="ECO:0000313" key="2">
    <source>
        <dbReference type="EMBL" id="NLS14710.1"/>
    </source>
</evidence>
<feature type="transmembrane region" description="Helical" evidence="1">
    <location>
        <begin position="12"/>
        <end position="31"/>
    </location>
</feature>
<keyword evidence="1" id="KW-1133">Transmembrane helix</keyword>
<dbReference type="InterPro" id="IPR045584">
    <property type="entry name" value="Pilin-like"/>
</dbReference>
<keyword evidence="1" id="KW-0812">Transmembrane</keyword>
<accession>A0A7X8YIJ9</accession>
<dbReference type="Pfam" id="PF07963">
    <property type="entry name" value="N_methyl"/>
    <property type="match status" value="1"/>
</dbReference>
<dbReference type="PROSITE" id="PS00409">
    <property type="entry name" value="PROKAR_NTER_METHYL"/>
    <property type="match status" value="1"/>
</dbReference>
<dbReference type="NCBIfam" id="TIGR02532">
    <property type="entry name" value="IV_pilin_GFxxxE"/>
    <property type="match status" value="1"/>
</dbReference>
<organism evidence="2 3">
    <name type="scientific">Vibrio agarilyticus</name>
    <dbReference type="NCBI Taxonomy" id="2726741"/>
    <lineage>
        <taxon>Bacteria</taxon>
        <taxon>Pseudomonadati</taxon>
        <taxon>Pseudomonadota</taxon>
        <taxon>Gammaproteobacteria</taxon>
        <taxon>Vibrionales</taxon>
        <taxon>Vibrionaceae</taxon>
        <taxon>Vibrio</taxon>
    </lineage>
</organism>
<reference evidence="2 3" key="1">
    <citation type="submission" date="2020-04" db="EMBL/GenBank/DDBJ databases">
        <title>Vibrio sp. SM6, a novel species isolated from seawater.</title>
        <authorList>
            <person name="Wang X."/>
        </authorList>
    </citation>
    <scope>NUCLEOTIDE SEQUENCE [LARGE SCALE GENOMIC DNA]</scope>
    <source>
        <strain evidence="2 3">SM6</strain>
    </source>
</reference>
<dbReference type="Proteomes" id="UP000535589">
    <property type="component" value="Unassembled WGS sequence"/>
</dbReference>
<proteinExistence type="predicted"/>
<evidence type="ECO:0000256" key="1">
    <source>
        <dbReference type="SAM" id="Phobius"/>
    </source>
</evidence>
<comment type="caution">
    <text evidence="2">The sequence shown here is derived from an EMBL/GenBank/DDBJ whole genome shotgun (WGS) entry which is preliminary data.</text>
</comment>
<dbReference type="AlphaFoldDB" id="A0A7X8YIJ9"/>
<protein>
    <submittedName>
        <fullName evidence="2">Prepilin-type N-terminal cleavage/methylation domain-containing protein</fullName>
    </submittedName>
</protein>
<sequence>MKRKRGFTLIELVVVIVVLGILAVIAAPRFINISDDARVAALQSMQGSVNEVLRNVDMLSQIDEKVIYETNGKGKLVPFVIYSDDTHFELNPSKGDKMSVSEVCRSIGLIDKAQTQKDAYSADKKYRCKMENSDNLSIIDNQNSNFCVKFKGNGTSEIYTDGKGC</sequence>
<dbReference type="Gene3D" id="3.30.700.10">
    <property type="entry name" value="Glycoprotein, Type 4 Pilin"/>
    <property type="match status" value="1"/>
</dbReference>
<dbReference type="InterPro" id="IPR012902">
    <property type="entry name" value="N_methyl_site"/>
</dbReference>
<dbReference type="EMBL" id="JABAIK010000027">
    <property type="protein sequence ID" value="NLS14710.1"/>
    <property type="molecule type" value="Genomic_DNA"/>
</dbReference>
<dbReference type="RefSeq" id="WP_168837816.1">
    <property type="nucleotide sequence ID" value="NZ_JABAIK010000027.1"/>
</dbReference>
<evidence type="ECO:0000313" key="3">
    <source>
        <dbReference type="Proteomes" id="UP000535589"/>
    </source>
</evidence>